<reference evidence="2" key="1">
    <citation type="submission" date="2020-11" db="EMBL/GenBank/DDBJ databases">
        <title>Nocardia NEAU-351.nov., a novel actinomycete isolated from the cow dung.</title>
        <authorList>
            <person name="Zhang X."/>
        </authorList>
    </citation>
    <scope>NUCLEOTIDE SEQUENCE</scope>
    <source>
        <strain evidence="2">NEAU-351</strain>
    </source>
</reference>
<proteinExistence type="predicted"/>
<keyword evidence="3" id="KW-1185">Reference proteome</keyword>
<feature type="chain" id="PRO_5036851867" evidence="1">
    <location>
        <begin position="23"/>
        <end position="236"/>
    </location>
</feature>
<feature type="signal peptide" evidence="1">
    <location>
        <begin position="1"/>
        <end position="22"/>
    </location>
</feature>
<evidence type="ECO:0000256" key="1">
    <source>
        <dbReference type="SAM" id="SignalP"/>
    </source>
</evidence>
<evidence type="ECO:0000313" key="3">
    <source>
        <dbReference type="Proteomes" id="UP000655751"/>
    </source>
</evidence>
<accession>A0A931ICB2</accession>
<name>A0A931ICB2_9NOCA</name>
<gene>
    <name evidence="2" type="ORF">IT779_12915</name>
</gene>
<sequence>MRKFAAALAIAGMMTASLTACAAGLESNASAQPVAQAPQHAGGFSAASVRLEGPGYRIDVPQVTGGSDAARTEFNNAMRALAQTWIDRVETTFTLEPGHGQVTYIGTRVVSGLLVVSTYGEGAAHPNNAYESHVTNADTGAAITLRDLFTDTQAGLNALAEQAAIEVPKTRAGDTYFKSGIEATEFNYRLWLATPGGMEIHLGEIASHAAGDIVITVPWSKLDSVLKPGIRDIVSS</sequence>
<evidence type="ECO:0000313" key="2">
    <source>
        <dbReference type="EMBL" id="MBH0777183.1"/>
    </source>
</evidence>
<dbReference type="RefSeq" id="WP_196149495.1">
    <property type="nucleotide sequence ID" value="NZ_JADMLG010000004.1"/>
</dbReference>
<protein>
    <submittedName>
        <fullName evidence="2">DUF3298 domain-containing protein</fullName>
    </submittedName>
</protein>
<comment type="caution">
    <text evidence="2">The sequence shown here is derived from an EMBL/GenBank/DDBJ whole genome shotgun (WGS) entry which is preliminary data.</text>
</comment>
<dbReference type="EMBL" id="JADMLG010000004">
    <property type="protein sequence ID" value="MBH0777183.1"/>
    <property type="molecule type" value="Genomic_DNA"/>
</dbReference>
<organism evidence="2 3">
    <name type="scientific">Nocardia bovistercoris</name>
    <dbReference type="NCBI Taxonomy" id="2785916"/>
    <lineage>
        <taxon>Bacteria</taxon>
        <taxon>Bacillati</taxon>
        <taxon>Actinomycetota</taxon>
        <taxon>Actinomycetes</taxon>
        <taxon>Mycobacteriales</taxon>
        <taxon>Nocardiaceae</taxon>
        <taxon>Nocardia</taxon>
    </lineage>
</organism>
<dbReference type="PROSITE" id="PS51257">
    <property type="entry name" value="PROKAR_LIPOPROTEIN"/>
    <property type="match status" value="1"/>
</dbReference>
<dbReference type="Gene3D" id="3.90.640.20">
    <property type="entry name" value="Heat-shock cognate protein, ATPase"/>
    <property type="match status" value="1"/>
</dbReference>
<keyword evidence="1" id="KW-0732">Signal</keyword>
<dbReference type="InterPro" id="IPR037126">
    <property type="entry name" value="PdaC/RsiV-like_sf"/>
</dbReference>
<dbReference type="Proteomes" id="UP000655751">
    <property type="component" value="Unassembled WGS sequence"/>
</dbReference>
<dbReference type="AlphaFoldDB" id="A0A931ICB2"/>